<sequence>MLHIHRLRKLIEDAAAYGYAFGTAEAIIEPGEPADETGPTEDTVRTVQDYITAAVTSDEQGEWPLLDARGVAVQILLGARRAMLDMRAIELAAAQLARAQGVSTAELSRAVQLNSRTVATRYRSYGGGHRLRLLKVRQPGYTHVIAAVGCASEEAQQSMWQAIAGTDLLTDQGTSEIGDEPLVVEALNPLGSVVGVKAVSEAEARRLAETFPRWDGAPVSDPLVLPTRDMYDND</sequence>
<gene>
    <name evidence="1" type="ORF">J108_23870</name>
</gene>
<reference evidence="1 2" key="1">
    <citation type="journal article" date="2013" name="Genome Announc.">
        <title>Genome Sequence of an Epidemic Isolate of Mycobacterium abscessus subsp. bolletii from Rio de Janeiro, Brazil.</title>
        <authorList>
            <person name="Davidson R.M."/>
            <person name="Reynolds P.R."/>
            <person name="Farias-Hesson E."/>
            <person name="Duarte R.S."/>
            <person name="Jackson M."/>
            <person name="Strong M."/>
        </authorList>
    </citation>
    <scope>NUCLEOTIDE SEQUENCE [LARGE SCALE GENOMIC DNA]</scope>
    <source>
        <strain evidence="1 2">CRM-0020</strain>
    </source>
</reference>
<dbReference type="Proteomes" id="UP000014969">
    <property type="component" value="Unassembled WGS sequence"/>
</dbReference>
<dbReference type="RefSeq" id="WP_020724543.1">
    <property type="nucleotide sequence ID" value="NZ_ATFQ01000041.1"/>
</dbReference>
<organism evidence="1 2">
    <name type="scientific">Mycobacteroides abscessus subsp. bolletii CRM-0020</name>
    <dbReference type="NCBI Taxonomy" id="1306401"/>
    <lineage>
        <taxon>Bacteria</taxon>
        <taxon>Bacillati</taxon>
        <taxon>Actinomycetota</taxon>
        <taxon>Actinomycetes</taxon>
        <taxon>Mycobacteriales</taxon>
        <taxon>Mycobacteriaceae</taxon>
        <taxon>Mycobacteroides</taxon>
        <taxon>Mycobacteroides abscessus</taxon>
    </lineage>
</organism>
<protein>
    <submittedName>
        <fullName evidence="1">Uncharacterized protein</fullName>
    </submittedName>
</protein>
<evidence type="ECO:0000313" key="2">
    <source>
        <dbReference type="Proteomes" id="UP000014969"/>
    </source>
</evidence>
<dbReference type="AlphaFoldDB" id="A0A829HMY6"/>
<dbReference type="EMBL" id="ATFQ01000041">
    <property type="protein sequence ID" value="EPQ20942.1"/>
    <property type="molecule type" value="Genomic_DNA"/>
</dbReference>
<comment type="caution">
    <text evidence="1">The sequence shown here is derived from an EMBL/GenBank/DDBJ whole genome shotgun (WGS) entry which is preliminary data.</text>
</comment>
<name>A0A829HMY6_9MYCO</name>
<proteinExistence type="predicted"/>
<evidence type="ECO:0000313" key="1">
    <source>
        <dbReference type="EMBL" id="EPQ20942.1"/>
    </source>
</evidence>
<accession>A0A829HMY6</accession>